<evidence type="ECO:0000256" key="1">
    <source>
        <dbReference type="PROSITE-ProRule" id="PRU00047"/>
    </source>
</evidence>
<dbReference type="PROSITE" id="PS00141">
    <property type="entry name" value="ASP_PROTEASE"/>
    <property type="match status" value="1"/>
</dbReference>
<evidence type="ECO:0000313" key="3">
    <source>
        <dbReference type="EMBL" id="GBM54562.1"/>
    </source>
</evidence>
<reference evidence="4 5" key="1">
    <citation type="journal article" date="2019" name="Sci. Rep.">
        <title>Orb-weaving spider Araneus ventricosus genome elucidates the spidroin gene catalogue.</title>
        <authorList>
            <person name="Kono N."/>
            <person name="Nakamura H."/>
            <person name="Ohtoshi R."/>
            <person name="Moran D.A.P."/>
            <person name="Shinohara A."/>
            <person name="Yoshida Y."/>
            <person name="Fujiwara M."/>
            <person name="Mori M."/>
            <person name="Tomita M."/>
            <person name="Arakawa K."/>
        </authorList>
    </citation>
    <scope>NUCLEOTIDE SEQUENCE [LARGE SCALE GENOMIC DNA]</scope>
</reference>
<dbReference type="GO" id="GO:0008270">
    <property type="term" value="F:zinc ion binding"/>
    <property type="evidence" value="ECO:0007669"/>
    <property type="project" value="UniProtKB-KW"/>
</dbReference>
<keyword evidence="1" id="KW-0863">Zinc-finger</keyword>
<gene>
    <name evidence="3" type="ORF">AVEN_44993_1</name>
    <name evidence="4" type="ORF">AVEN_79612_1</name>
</gene>
<sequence>MSLAYAECPQDVRYSLAAQYFVDAIRDKETQLSTRLMDFTYLKSTLTYSMKFESAKTASKISIKARSIETDDDTWKERDDKFESLLKALEKLVNNLAAEQRAPRRNANVTCWRCFKKGHVQRACQVNDVYSRKLTCGRLAERKIPTMNKSPEKGLKVSALSGGENGLYLEGSICDIPCLFLVDTGTNITLLRADLAHKVKERLIYTAPNLTLKTVTGNTQHRKRTSDGKNVQSRRLCFKDCEPCSNAEKKFRTQTDISVEALTMTTENSWSSCEIQKAQLEDPNIKPILEKKLYSADRPSWQEIAPESPATKRYWALWDSLHLKDGVLYRRWESDNGSSCRWQLILPKSRIPEVLRETHDSASGGHFAVMKTLSKTRE</sequence>
<dbReference type="PROSITE" id="PS50158">
    <property type="entry name" value="ZF_CCHC"/>
    <property type="match status" value="1"/>
</dbReference>
<accession>A0A4Y2GR33</accession>
<evidence type="ECO:0000313" key="4">
    <source>
        <dbReference type="EMBL" id="GBM54594.1"/>
    </source>
</evidence>
<evidence type="ECO:0000259" key="2">
    <source>
        <dbReference type="PROSITE" id="PS50158"/>
    </source>
</evidence>
<evidence type="ECO:0000313" key="5">
    <source>
        <dbReference type="Proteomes" id="UP000499080"/>
    </source>
</evidence>
<dbReference type="AlphaFoldDB" id="A0A4Y2GR33"/>
<proteinExistence type="predicted"/>
<comment type="caution">
    <text evidence="4">The sequence shown here is derived from an EMBL/GenBank/DDBJ whole genome shotgun (WGS) entry which is preliminary data.</text>
</comment>
<dbReference type="GO" id="GO:0004190">
    <property type="term" value="F:aspartic-type endopeptidase activity"/>
    <property type="evidence" value="ECO:0007669"/>
    <property type="project" value="InterPro"/>
</dbReference>
<organism evidence="4 5">
    <name type="scientific">Araneus ventricosus</name>
    <name type="common">Orbweaver spider</name>
    <name type="synonym">Epeira ventricosa</name>
    <dbReference type="NCBI Taxonomy" id="182803"/>
    <lineage>
        <taxon>Eukaryota</taxon>
        <taxon>Metazoa</taxon>
        <taxon>Ecdysozoa</taxon>
        <taxon>Arthropoda</taxon>
        <taxon>Chelicerata</taxon>
        <taxon>Arachnida</taxon>
        <taxon>Araneae</taxon>
        <taxon>Araneomorphae</taxon>
        <taxon>Entelegynae</taxon>
        <taxon>Araneoidea</taxon>
        <taxon>Araneidae</taxon>
        <taxon>Araneus</taxon>
    </lineage>
</organism>
<dbReference type="GO" id="GO:0003676">
    <property type="term" value="F:nucleic acid binding"/>
    <property type="evidence" value="ECO:0007669"/>
    <property type="project" value="InterPro"/>
</dbReference>
<dbReference type="Proteomes" id="UP000499080">
    <property type="component" value="Unassembled WGS sequence"/>
</dbReference>
<dbReference type="PANTHER" id="PTHR37984:SF15">
    <property type="entry name" value="INTEGRASE CATALYTIC DOMAIN-CONTAINING PROTEIN"/>
    <property type="match status" value="1"/>
</dbReference>
<dbReference type="GO" id="GO:0006508">
    <property type="term" value="P:proteolysis"/>
    <property type="evidence" value="ECO:0007669"/>
    <property type="project" value="InterPro"/>
</dbReference>
<keyword evidence="1" id="KW-0862">Zinc</keyword>
<dbReference type="InterPro" id="IPR001969">
    <property type="entry name" value="Aspartic_peptidase_AS"/>
</dbReference>
<dbReference type="Gene3D" id="1.10.340.70">
    <property type="match status" value="1"/>
</dbReference>
<dbReference type="InterPro" id="IPR001878">
    <property type="entry name" value="Znf_CCHC"/>
</dbReference>
<dbReference type="PANTHER" id="PTHR37984">
    <property type="entry name" value="PROTEIN CBG26694"/>
    <property type="match status" value="1"/>
</dbReference>
<dbReference type="EMBL" id="BGPR01178419">
    <property type="protein sequence ID" value="GBM54562.1"/>
    <property type="molecule type" value="Genomic_DNA"/>
</dbReference>
<keyword evidence="5" id="KW-1185">Reference proteome</keyword>
<feature type="domain" description="CCHC-type" evidence="2">
    <location>
        <begin position="111"/>
        <end position="124"/>
    </location>
</feature>
<keyword evidence="1" id="KW-0479">Metal-binding</keyword>
<dbReference type="FunFam" id="1.10.340.70:FF:000001">
    <property type="entry name" value="Retrovirus-related Pol polyprotein from transposon gypsy-like Protein"/>
    <property type="match status" value="1"/>
</dbReference>
<name>A0A4Y2GR33_ARAVE</name>
<dbReference type="InterPro" id="IPR050951">
    <property type="entry name" value="Retrovirus_Pol_polyprotein"/>
</dbReference>
<dbReference type="EMBL" id="BGPR01178426">
    <property type="protein sequence ID" value="GBM54594.1"/>
    <property type="molecule type" value="Genomic_DNA"/>
</dbReference>
<protein>
    <recommendedName>
        <fullName evidence="2">CCHC-type domain-containing protein</fullName>
    </recommendedName>
</protein>